<dbReference type="KEGG" id="seri:SERIO_v1c06640"/>
<proteinExistence type="predicted"/>
<dbReference type="PANTHER" id="PTHR19288">
    <property type="entry name" value="4-NITROPHENYLPHOSPHATASE-RELATED"/>
    <property type="match status" value="1"/>
</dbReference>
<dbReference type="RefSeq" id="WP_047791460.1">
    <property type="nucleotide sequence ID" value="NZ_CP011856.1"/>
</dbReference>
<dbReference type="NCBIfam" id="TIGR01662">
    <property type="entry name" value="HAD-SF-IIIA"/>
    <property type="match status" value="1"/>
</dbReference>
<reference evidence="2" key="2">
    <citation type="submission" date="2015-06" db="EMBL/GenBank/DDBJ databases">
        <title>Complete genome sequence of Spiroplasma eriocheiris TDA-040725-5 (DSM 21848).</title>
        <authorList>
            <person name="Lo W.-S."/>
            <person name="Kuo C.-H."/>
        </authorList>
    </citation>
    <scope>NUCLEOTIDE SEQUENCE [LARGE SCALE GENOMIC DNA]</scope>
    <source>
        <strain evidence="2">TDA-040725-5</strain>
    </source>
</reference>
<reference evidence="1 2" key="1">
    <citation type="journal article" date="2015" name="Genome Biol. Evol.">
        <title>Found and Lost: The Fates of Horizontally Acquired Genes in Arthropod-Symbiotic Spiroplasma.</title>
        <authorList>
            <person name="Lo W.S."/>
            <person name="Gasparich G.E."/>
            <person name="Kuo C.H."/>
        </authorList>
    </citation>
    <scope>NUCLEOTIDE SEQUENCE [LARGE SCALE GENOMIC DNA]</scope>
    <source>
        <strain evidence="2">TDA-040725-5</strain>
    </source>
</reference>
<gene>
    <name evidence="1" type="primary">yqeG</name>
    <name evidence="1" type="ORF">SERIO_v1c06640</name>
</gene>
<dbReference type="Pfam" id="PF09419">
    <property type="entry name" value="PGP_phosphatase"/>
    <property type="match status" value="1"/>
</dbReference>
<dbReference type="SUPFAM" id="SSF56784">
    <property type="entry name" value="HAD-like"/>
    <property type="match status" value="1"/>
</dbReference>
<organism evidence="1 2">
    <name type="scientific">Spiroplasma eriocheiris</name>
    <dbReference type="NCBI Taxonomy" id="315358"/>
    <lineage>
        <taxon>Bacteria</taxon>
        <taxon>Bacillati</taxon>
        <taxon>Mycoplasmatota</taxon>
        <taxon>Mollicutes</taxon>
        <taxon>Entomoplasmatales</taxon>
        <taxon>Spiroplasmataceae</taxon>
        <taxon>Spiroplasma</taxon>
    </lineage>
</organism>
<dbReference type="InterPro" id="IPR006549">
    <property type="entry name" value="HAD-SF_hydro_IIIA"/>
</dbReference>
<dbReference type="Proteomes" id="UP000035661">
    <property type="component" value="Chromosome"/>
</dbReference>
<dbReference type="PATRIC" id="fig|743698.3.peg.666"/>
<evidence type="ECO:0000313" key="2">
    <source>
        <dbReference type="Proteomes" id="UP000035661"/>
    </source>
</evidence>
<dbReference type="InterPro" id="IPR010021">
    <property type="entry name" value="PGPP1/Gep4"/>
</dbReference>
<dbReference type="GO" id="GO:0008962">
    <property type="term" value="F:phosphatidylglycerophosphatase activity"/>
    <property type="evidence" value="ECO:0007669"/>
    <property type="project" value="InterPro"/>
</dbReference>
<dbReference type="GO" id="GO:0005737">
    <property type="term" value="C:cytoplasm"/>
    <property type="evidence" value="ECO:0007669"/>
    <property type="project" value="TreeGrafter"/>
</dbReference>
<dbReference type="InterPro" id="IPR036412">
    <property type="entry name" value="HAD-like_sf"/>
</dbReference>
<dbReference type="NCBIfam" id="TIGR01668">
    <property type="entry name" value="YqeG_hyp_ppase"/>
    <property type="match status" value="1"/>
</dbReference>
<dbReference type="InterPro" id="IPR027706">
    <property type="entry name" value="PGP_Pase"/>
</dbReference>
<dbReference type="InterPro" id="IPR023214">
    <property type="entry name" value="HAD_sf"/>
</dbReference>
<dbReference type="EMBL" id="CP011856">
    <property type="protein sequence ID" value="AKM54232.1"/>
    <property type="molecule type" value="Genomic_DNA"/>
</dbReference>
<dbReference type="AlphaFoldDB" id="A0A0H3XMM2"/>
<evidence type="ECO:0000313" key="1">
    <source>
        <dbReference type="EMBL" id="AKM54232.1"/>
    </source>
</evidence>
<dbReference type="STRING" id="315358.SERIO_v1c06640"/>
<sequence>MANKIFRKQKNRNLLLNYFKPSIYVKDVNKINLESLKKHGIKVFICDLDNTLAPFYRRIPNADNFQLIRKVEELGMKFVLLSNNARKRVERFAQKAEIKYFYWNAKKPLLKYFKVISKQFNVQPNEMIMVGDQLITDILFANRAHIESILVVPVTGVDESSRLIRMLDNLVYKRLAQKNILHKGFFDEGEYGVDYDIL</sequence>
<protein>
    <submittedName>
        <fullName evidence="1">Putative phosphatase HAD-superfamily/subfamily IIIa protein</fullName>
    </submittedName>
</protein>
<keyword evidence="2" id="KW-1185">Reference proteome</keyword>
<dbReference type="PANTHER" id="PTHR19288:SF25">
    <property type="entry name" value="PHOSPHATIDYLGLYCEROPHOSPHATASE GEP4, MITOCHONDRIAL"/>
    <property type="match status" value="1"/>
</dbReference>
<accession>A0A0H3XMM2</accession>
<name>A0A0H3XMM2_9MOLU</name>
<dbReference type="Gene3D" id="3.40.50.1000">
    <property type="entry name" value="HAD superfamily/HAD-like"/>
    <property type="match status" value="1"/>
</dbReference>